<keyword evidence="2" id="KW-0732">Signal</keyword>
<sequence>MNYIRKISLGSTVALLVAAASPALAQDAYGDWDTDGTAGISQDEFNTGFGEGGVYDSWDADGDGALTEDEFNTGVYGAYDRDDSGAIEEPEYGDVGDDMGDGGFFDV</sequence>
<dbReference type="InterPro" id="IPR011992">
    <property type="entry name" value="EF-hand-dom_pair"/>
</dbReference>
<evidence type="ECO:0000313" key="4">
    <source>
        <dbReference type="Proteomes" id="UP000476332"/>
    </source>
</evidence>
<keyword evidence="4" id="KW-1185">Reference proteome</keyword>
<organism evidence="3 4">
    <name type="scientific">Aurantimonas aggregata</name>
    <dbReference type="NCBI Taxonomy" id="2047720"/>
    <lineage>
        <taxon>Bacteria</taxon>
        <taxon>Pseudomonadati</taxon>
        <taxon>Pseudomonadota</taxon>
        <taxon>Alphaproteobacteria</taxon>
        <taxon>Hyphomicrobiales</taxon>
        <taxon>Aurantimonadaceae</taxon>
        <taxon>Aurantimonas</taxon>
    </lineage>
</organism>
<feature type="region of interest" description="Disordered" evidence="1">
    <location>
        <begin position="76"/>
        <end position="107"/>
    </location>
</feature>
<reference evidence="3 4" key="1">
    <citation type="submission" date="2020-01" db="EMBL/GenBank/DDBJ databases">
        <title>Genomes of bacteria type strains.</title>
        <authorList>
            <person name="Chen J."/>
            <person name="Zhu S."/>
            <person name="Chen J."/>
        </authorList>
    </citation>
    <scope>NUCLEOTIDE SEQUENCE [LARGE SCALE GENOMIC DNA]</scope>
    <source>
        <strain evidence="3 4">KCTC 52919</strain>
    </source>
</reference>
<dbReference type="RefSeq" id="WP_163046133.1">
    <property type="nucleotide sequence ID" value="NZ_JAAAMJ010000034.1"/>
</dbReference>
<comment type="caution">
    <text evidence="3">The sequence shown here is derived from an EMBL/GenBank/DDBJ whole genome shotgun (WGS) entry which is preliminary data.</text>
</comment>
<accession>A0A6L9MP29</accession>
<dbReference type="EMBL" id="JAAAMJ010000034">
    <property type="protein sequence ID" value="NDV89280.1"/>
    <property type="molecule type" value="Genomic_DNA"/>
</dbReference>
<proteinExistence type="predicted"/>
<name>A0A6L9MP29_9HYPH</name>
<feature type="signal peptide" evidence="2">
    <location>
        <begin position="1"/>
        <end position="25"/>
    </location>
</feature>
<evidence type="ECO:0008006" key="5">
    <source>
        <dbReference type="Google" id="ProtNLM"/>
    </source>
</evidence>
<gene>
    <name evidence="3" type="ORF">GTW51_21700</name>
</gene>
<dbReference type="Gene3D" id="1.10.238.10">
    <property type="entry name" value="EF-hand"/>
    <property type="match status" value="1"/>
</dbReference>
<dbReference type="PROSITE" id="PS00018">
    <property type="entry name" value="EF_HAND_1"/>
    <property type="match status" value="1"/>
</dbReference>
<feature type="chain" id="PRO_5026712591" description="EF-hand domain-containing protein" evidence="2">
    <location>
        <begin position="26"/>
        <end position="107"/>
    </location>
</feature>
<evidence type="ECO:0000313" key="3">
    <source>
        <dbReference type="EMBL" id="NDV89280.1"/>
    </source>
</evidence>
<protein>
    <recommendedName>
        <fullName evidence="5">EF-hand domain-containing protein</fullName>
    </recommendedName>
</protein>
<dbReference type="InterPro" id="IPR018247">
    <property type="entry name" value="EF_Hand_1_Ca_BS"/>
</dbReference>
<dbReference type="SUPFAM" id="SSF47473">
    <property type="entry name" value="EF-hand"/>
    <property type="match status" value="1"/>
</dbReference>
<evidence type="ECO:0000256" key="1">
    <source>
        <dbReference type="SAM" id="MobiDB-lite"/>
    </source>
</evidence>
<dbReference type="AlphaFoldDB" id="A0A6L9MP29"/>
<feature type="compositionally biased region" description="Acidic residues" evidence="1">
    <location>
        <begin position="85"/>
        <end position="100"/>
    </location>
</feature>
<dbReference type="Proteomes" id="UP000476332">
    <property type="component" value="Unassembled WGS sequence"/>
</dbReference>
<evidence type="ECO:0000256" key="2">
    <source>
        <dbReference type="SAM" id="SignalP"/>
    </source>
</evidence>